<comment type="caution">
    <text evidence="2">The sequence shown here is derived from an EMBL/GenBank/DDBJ whole genome shotgun (WGS) entry which is preliminary data.</text>
</comment>
<keyword evidence="3" id="KW-1185">Reference proteome</keyword>
<feature type="compositionally biased region" description="Basic and acidic residues" evidence="1">
    <location>
        <begin position="27"/>
        <end position="36"/>
    </location>
</feature>
<dbReference type="Proteomes" id="UP000827133">
    <property type="component" value="Unassembled WGS sequence"/>
</dbReference>
<reference evidence="2" key="1">
    <citation type="journal article" date="2021" name="Mol. Plant Microbe Interact.">
        <title>Telomere to telomere genome assembly of Fusarium musae F31, causal agent of crown rot disease of banana.</title>
        <authorList>
            <person name="Degradi L."/>
            <person name="Tava V."/>
            <person name="Kunova A."/>
            <person name="Cortesi P."/>
            <person name="Saracchi M."/>
            <person name="Pasquali M."/>
        </authorList>
    </citation>
    <scope>NUCLEOTIDE SEQUENCE</scope>
    <source>
        <strain evidence="2">F31</strain>
    </source>
</reference>
<proteinExistence type="predicted"/>
<evidence type="ECO:0000256" key="1">
    <source>
        <dbReference type="SAM" id="MobiDB-lite"/>
    </source>
</evidence>
<evidence type="ECO:0000313" key="2">
    <source>
        <dbReference type="EMBL" id="KAG9502679.1"/>
    </source>
</evidence>
<feature type="region of interest" description="Disordered" evidence="1">
    <location>
        <begin position="1"/>
        <end position="74"/>
    </location>
</feature>
<gene>
    <name evidence="2" type="ORF">J7337_005512</name>
</gene>
<name>A0A9P8DIU4_9HYPO</name>
<protein>
    <submittedName>
        <fullName evidence="2">Uncharacterized protein</fullName>
    </submittedName>
</protein>
<feature type="compositionally biased region" description="Basic residues" evidence="1">
    <location>
        <begin position="1"/>
        <end position="10"/>
    </location>
</feature>
<sequence>MAGAKKKKKPAANPARGFATTSVASKPRPEVAESESKPVTIKGLSAPPSTQKDAPPSSSATTGDTTTNAATQETALSPEEFEKQLEESELQLLVEKHAAKTKKDAQRQRNRLDTDRRLLRGQADSINSFKWLPPDLMDHILDLVQAENRFAASSLSSSENAGAGKVPPEEDMIIRLWTLQQTLIAAEFPTDRVTAAIRYILDIAPNVASTNRDSIWGLEEALDWLARECKIGELPSYEPRSKPIPKSTGDTPQDSPMPSRSSTPRQTDPRNGRRNKPAGSNARSVKGSAPSKKLVVACDSDIEADELVPKYLETKAKLLEHERGKDRPDSSKTPESDEELTVAKLEAKIRKIESDVLFDKYEAEQRWRAQRIDLERRLAAEKQEYQAQAEVIPARADEDSHEQVENDDINDEAERVAAEVLAEGQDEDEDDIGVLFASLPQNEFDASTGENRTIVNSADGNRITIRDFGKWTGVSPRRALEEACRSR</sequence>
<feature type="region of interest" description="Disordered" evidence="1">
    <location>
        <begin position="389"/>
        <end position="410"/>
    </location>
</feature>
<dbReference type="EMBL" id="JAHBCI010000004">
    <property type="protein sequence ID" value="KAG9502679.1"/>
    <property type="molecule type" value="Genomic_DNA"/>
</dbReference>
<accession>A0A9P8DIU4</accession>
<dbReference type="AlphaFoldDB" id="A0A9P8DIU4"/>
<dbReference type="GeneID" id="68313368"/>
<evidence type="ECO:0000313" key="3">
    <source>
        <dbReference type="Proteomes" id="UP000827133"/>
    </source>
</evidence>
<feature type="region of interest" description="Disordered" evidence="1">
    <location>
        <begin position="319"/>
        <end position="340"/>
    </location>
</feature>
<feature type="compositionally biased region" description="Basic and acidic residues" evidence="1">
    <location>
        <begin position="319"/>
        <end position="335"/>
    </location>
</feature>
<feature type="region of interest" description="Disordered" evidence="1">
    <location>
        <begin position="235"/>
        <end position="290"/>
    </location>
</feature>
<feature type="compositionally biased region" description="Basic and acidic residues" evidence="1">
    <location>
        <begin position="395"/>
        <end position="404"/>
    </location>
</feature>
<organism evidence="2 3">
    <name type="scientific">Fusarium musae</name>
    <dbReference type="NCBI Taxonomy" id="1042133"/>
    <lineage>
        <taxon>Eukaryota</taxon>
        <taxon>Fungi</taxon>
        <taxon>Dikarya</taxon>
        <taxon>Ascomycota</taxon>
        <taxon>Pezizomycotina</taxon>
        <taxon>Sordariomycetes</taxon>
        <taxon>Hypocreomycetidae</taxon>
        <taxon>Hypocreales</taxon>
        <taxon>Nectriaceae</taxon>
        <taxon>Fusarium</taxon>
    </lineage>
</organism>
<dbReference type="KEGG" id="fmu:J7337_005512"/>
<feature type="compositionally biased region" description="Polar residues" evidence="1">
    <location>
        <begin position="47"/>
        <end position="59"/>
    </location>
</feature>
<feature type="compositionally biased region" description="Polar residues" evidence="1">
    <location>
        <begin position="248"/>
        <end position="266"/>
    </location>
</feature>
<feature type="compositionally biased region" description="Low complexity" evidence="1">
    <location>
        <begin position="60"/>
        <end position="74"/>
    </location>
</feature>
<dbReference type="RefSeq" id="XP_044681679.1">
    <property type="nucleotide sequence ID" value="XM_044823188.1"/>
</dbReference>